<comment type="caution">
    <text evidence="2">The sequence shown here is derived from an EMBL/GenBank/DDBJ whole genome shotgun (WGS) entry which is preliminary data.</text>
</comment>
<evidence type="ECO:0000256" key="1">
    <source>
        <dbReference type="SAM" id="MobiDB-lite"/>
    </source>
</evidence>
<keyword evidence="3" id="KW-1185">Reference proteome</keyword>
<protein>
    <submittedName>
        <fullName evidence="2">Uncharacterized protein</fullName>
    </submittedName>
</protein>
<proteinExistence type="predicted"/>
<dbReference type="EMBL" id="JARBHB010000003">
    <property type="protein sequence ID" value="KAJ8889321.1"/>
    <property type="molecule type" value="Genomic_DNA"/>
</dbReference>
<dbReference type="Proteomes" id="UP001159363">
    <property type="component" value="Chromosome 3"/>
</dbReference>
<feature type="region of interest" description="Disordered" evidence="1">
    <location>
        <begin position="34"/>
        <end position="59"/>
    </location>
</feature>
<reference evidence="2 3" key="1">
    <citation type="submission" date="2023-02" db="EMBL/GenBank/DDBJ databases">
        <title>LHISI_Scaffold_Assembly.</title>
        <authorList>
            <person name="Stuart O.P."/>
            <person name="Cleave R."/>
            <person name="Magrath M.J.L."/>
            <person name="Mikheyev A.S."/>
        </authorList>
    </citation>
    <scope>NUCLEOTIDE SEQUENCE [LARGE SCALE GENOMIC DNA]</scope>
    <source>
        <strain evidence="2">Daus_M_001</strain>
        <tissue evidence="2">Leg muscle</tissue>
    </source>
</reference>
<evidence type="ECO:0000313" key="2">
    <source>
        <dbReference type="EMBL" id="KAJ8889321.1"/>
    </source>
</evidence>
<gene>
    <name evidence="2" type="ORF">PR048_008820</name>
</gene>
<organism evidence="2 3">
    <name type="scientific">Dryococelus australis</name>
    <dbReference type="NCBI Taxonomy" id="614101"/>
    <lineage>
        <taxon>Eukaryota</taxon>
        <taxon>Metazoa</taxon>
        <taxon>Ecdysozoa</taxon>
        <taxon>Arthropoda</taxon>
        <taxon>Hexapoda</taxon>
        <taxon>Insecta</taxon>
        <taxon>Pterygota</taxon>
        <taxon>Neoptera</taxon>
        <taxon>Polyneoptera</taxon>
        <taxon>Phasmatodea</taxon>
        <taxon>Verophasmatodea</taxon>
        <taxon>Anareolatae</taxon>
        <taxon>Phasmatidae</taxon>
        <taxon>Eurycanthinae</taxon>
        <taxon>Dryococelus</taxon>
    </lineage>
</organism>
<name>A0ABQ9HY71_9NEOP</name>
<sequence length="669" mass="72902">MRQEGRVQWRCDVTRAVLEAVWFISRGHSSALSGQQRLKPGLEGRRKRPGGRGSSRYEGGWRESPEGLWGLRGHENAFLFAARLRELCSDSRPTCGKIPYSRCVAAKAGKKVRSCEYSLLRHWVSTSVGAPAIYCGLSVRSQVGREQVIVVVTNGPASNSFHVIGDLAKHNGEMKIIGRCPFLLKLHRVMYIQRLTGPAESGFIAAAVTKRNTMSAITVRHNGAICPDSLLMVGVPAYSYFAVHAPIVATAALNNQQGIDTNKLAVADGYRVYIYQESHLMCSSEPGTWIYNGPFITLTPDELPRMEVVPFVKMARATPARASSLTLPWFRRQSGASRPTRHLIQPAAIVLALARAHAATSSQSYPLAGSTSPSAEITISKACTRAPSLMTSLSTRPHYCVGAAVAERLACSPPTKANRIFPSGNRAGRCGWSAGFLGDLPSPLHSGAAPFSPHFIFIGSQDFVVREQSKISQFNSQLNITACILNENIDRCKRDLFVCIGVTGYTARDCSPTPVAANPHHRLPQTPGHARMVVMCPSQQEESCYFCPRDLPLGLASVPRPVSLPLASHSCMARSRRYFTYKEERVKAVRDKQEWVKIGESAILGPGLGHPCPAAWWMVFLLRGGGQGGMRASAFDVNGNMIMAYQCLRARATAALLLREAAALSSSEK</sequence>
<evidence type="ECO:0000313" key="3">
    <source>
        <dbReference type="Proteomes" id="UP001159363"/>
    </source>
</evidence>
<accession>A0ABQ9HY71</accession>